<evidence type="ECO:0000313" key="3">
    <source>
        <dbReference type="EMBL" id="CAD8724015.1"/>
    </source>
</evidence>
<dbReference type="EMBL" id="HBFE01000153">
    <property type="protein sequence ID" value="CAD8724015.1"/>
    <property type="molecule type" value="Transcribed_RNA"/>
</dbReference>
<gene>
    <name evidence="3" type="ORF">EMAD1354_LOCUS92</name>
</gene>
<sequence length="514" mass="53756">MEAVTGERVEDGMEAVTGEHVEDGMEAVTGERRNMFEESVQQHQEELDRRLREENEARIKAEIPGATGSDNATPGLSQRFAEVVPEDSPLDLKAIKAKRAAEKAAAAERAEVENAAKEAAQAAEEEAAALRALEGPLIDDAEVPAEVDAPGMGEELAEAAEGVKEEAIGAADAVTEDTRALAPEVSELSDSAAGAVDAAPLGDAETPLVDADGVAQVADAPVDSGKKPSVDVVDGHTGVVETPRAFERGVMLQRGEFTATYDSITIPAAQPRNKRLALSSSGLKAFAMKTSVLVSTKGFDAKLRSLLITNPASVGVRDMAWAPARDSDMFALLFAALSDGSAVMHVLFVERNAEGVTGISHLKTETLLSAGASKWSKCRAIGTNLKGKLLLVPETGSKAQIVSYSCTPVLASEMPAVADDAETRGIGEVDEEEPEEQEESEESEEEEDVADAVGEEVVETGAEAMETVGDDALHDSSDVVIEAESLPMHAGAPAVTDAMVLPEVDVPAAETAAH</sequence>
<reference evidence="3" key="1">
    <citation type="submission" date="2021-01" db="EMBL/GenBank/DDBJ databases">
        <authorList>
            <person name="Corre E."/>
            <person name="Pelletier E."/>
            <person name="Niang G."/>
            <person name="Scheremetjew M."/>
            <person name="Finn R."/>
            <person name="Kale V."/>
            <person name="Holt S."/>
            <person name="Cochrane G."/>
            <person name="Meng A."/>
            <person name="Brown T."/>
            <person name="Cohen L."/>
        </authorList>
    </citation>
    <scope>NUCLEOTIDE SEQUENCE</scope>
    <source>
        <strain evidence="3">CCMP3276</strain>
    </source>
</reference>
<accession>A0A7S0T4X7</accession>
<dbReference type="AlphaFoldDB" id="A0A7S0T4X7"/>
<keyword evidence="1" id="KW-0175">Coiled coil</keyword>
<protein>
    <submittedName>
        <fullName evidence="3">Uncharacterized protein</fullName>
    </submittedName>
</protein>
<feature type="compositionally biased region" description="Acidic residues" evidence="2">
    <location>
        <begin position="428"/>
        <end position="458"/>
    </location>
</feature>
<evidence type="ECO:0000256" key="2">
    <source>
        <dbReference type="SAM" id="MobiDB-lite"/>
    </source>
</evidence>
<feature type="region of interest" description="Disordered" evidence="2">
    <location>
        <begin position="1"/>
        <end position="24"/>
    </location>
</feature>
<organism evidence="3">
    <name type="scientific">Erythrolobus madagascarensis</name>
    <dbReference type="NCBI Taxonomy" id="708628"/>
    <lineage>
        <taxon>Eukaryota</taxon>
        <taxon>Rhodophyta</taxon>
        <taxon>Bangiophyceae</taxon>
        <taxon>Porphyridiales</taxon>
        <taxon>Porphyridiaceae</taxon>
        <taxon>Erythrolobus</taxon>
    </lineage>
</organism>
<feature type="coiled-coil region" evidence="1">
    <location>
        <begin position="33"/>
        <end position="60"/>
    </location>
</feature>
<name>A0A7S0T4X7_9RHOD</name>
<feature type="coiled-coil region" evidence="1">
    <location>
        <begin position="98"/>
        <end position="133"/>
    </location>
</feature>
<evidence type="ECO:0000256" key="1">
    <source>
        <dbReference type="SAM" id="Coils"/>
    </source>
</evidence>
<feature type="region of interest" description="Disordered" evidence="2">
    <location>
        <begin position="420"/>
        <end position="476"/>
    </location>
</feature>
<proteinExistence type="predicted"/>